<keyword evidence="1" id="KW-1133">Transmembrane helix</keyword>
<accession>A0ABM7TJ29</accession>
<organism evidence="2 3">
    <name type="scientific">Paraburkholderia terrae</name>
    <dbReference type="NCBI Taxonomy" id="311230"/>
    <lineage>
        <taxon>Bacteria</taxon>
        <taxon>Pseudomonadati</taxon>
        <taxon>Pseudomonadota</taxon>
        <taxon>Betaproteobacteria</taxon>
        <taxon>Burkholderiales</taxon>
        <taxon>Burkholderiaceae</taxon>
        <taxon>Paraburkholderia</taxon>
    </lineage>
</organism>
<evidence type="ECO:0000313" key="2">
    <source>
        <dbReference type="EMBL" id="BCZ78996.1"/>
    </source>
</evidence>
<keyword evidence="1" id="KW-0472">Membrane</keyword>
<proteinExistence type="predicted"/>
<protein>
    <submittedName>
        <fullName evidence="2">Uncharacterized protein</fullName>
    </submittedName>
</protein>
<evidence type="ECO:0000256" key="1">
    <source>
        <dbReference type="SAM" id="Phobius"/>
    </source>
</evidence>
<dbReference type="Proteomes" id="UP001319874">
    <property type="component" value="Chromosome 1"/>
</dbReference>
<keyword evidence="1" id="KW-0812">Transmembrane</keyword>
<gene>
    <name evidence="2" type="ORF">PTKU64_26710</name>
</gene>
<keyword evidence="3" id="KW-1185">Reference proteome</keyword>
<feature type="transmembrane region" description="Helical" evidence="1">
    <location>
        <begin position="50"/>
        <end position="71"/>
    </location>
</feature>
<name>A0ABM7TJ29_9BURK</name>
<dbReference type="EMBL" id="AP024955">
    <property type="protein sequence ID" value="BCZ78996.1"/>
    <property type="molecule type" value="Genomic_DNA"/>
</dbReference>
<sequence length="73" mass="8329">MKDNDPARYSIYPRLGSAYAPGRGGRRALAFGGERTTAGKDQRMPGNMPFMPRIIFCRLPPLSFFIMVRIWSY</sequence>
<evidence type="ECO:0000313" key="3">
    <source>
        <dbReference type="Proteomes" id="UP001319874"/>
    </source>
</evidence>
<reference evidence="2 3" key="1">
    <citation type="journal article" date="2022" name="Front. Microbiol.">
        <title>Identification and characterization of a novel class of self-sufficient cytochrome P450 hydroxylase involved in cyclohexanecarboxylate degradation in Paraburkholderia terrae strain KU-64.</title>
        <authorList>
            <person name="Yamamoto T."/>
            <person name="Hasegawa Y."/>
            <person name="Iwaki H."/>
        </authorList>
    </citation>
    <scope>NUCLEOTIDE SEQUENCE [LARGE SCALE GENOMIC DNA]</scope>
    <source>
        <strain evidence="2 3">KU-64</strain>
    </source>
</reference>